<keyword evidence="3" id="KW-1185">Reference proteome</keyword>
<accession>A0AAV4NHH4</accession>
<feature type="region of interest" description="Disordered" evidence="1">
    <location>
        <begin position="1"/>
        <end position="21"/>
    </location>
</feature>
<proteinExistence type="predicted"/>
<dbReference type="AlphaFoldDB" id="A0AAV4NHH4"/>
<organism evidence="2 3">
    <name type="scientific">Caerostris extrusa</name>
    <name type="common">Bark spider</name>
    <name type="synonym">Caerostris bankana</name>
    <dbReference type="NCBI Taxonomy" id="172846"/>
    <lineage>
        <taxon>Eukaryota</taxon>
        <taxon>Metazoa</taxon>
        <taxon>Ecdysozoa</taxon>
        <taxon>Arthropoda</taxon>
        <taxon>Chelicerata</taxon>
        <taxon>Arachnida</taxon>
        <taxon>Araneae</taxon>
        <taxon>Araneomorphae</taxon>
        <taxon>Entelegynae</taxon>
        <taxon>Araneoidea</taxon>
        <taxon>Araneidae</taxon>
        <taxon>Caerostris</taxon>
    </lineage>
</organism>
<evidence type="ECO:0000256" key="1">
    <source>
        <dbReference type="SAM" id="MobiDB-lite"/>
    </source>
</evidence>
<reference evidence="2 3" key="1">
    <citation type="submission" date="2021-06" db="EMBL/GenBank/DDBJ databases">
        <title>Caerostris extrusa draft genome.</title>
        <authorList>
            <person name="Kono N."/>
            <person name="Arakawa K."/>
        </authorList>
    </citation>
    <scope>NUCLEOTIDE SEQUENCE [LARGE SCALE GENOMIC DNA]</scope>
</reference>
<protein>
    <submittedName>
        <fullName evidence="2">Uncharacterized protein</fullName>
    </submittedName>
</protein>
<evidence type="ECO:0000313" key="2">
    <source>
        <dbReference type="EMBL" id="GIX83255.1"/>
    </source>
</evidence>
<name>A0AAV4NHH4_CAEEX</name>
<gene>
    <name evidence="2" type="ORF">CEXT_201231</name>
</gene>
<comment type="caution">
    <text evidence="2">The sequence shown here is derived from an EMBL/GenBank/DDBJ whole genome shotgun (WGS) entry which is preliminary data.</text>
</comment>
<dbReference type="EMBL" id="BPLR01003311">
    <property type="protein sequence ID" value="GIX83255.1"/>
    <property type="molecule type" value="Genomic_DNA"/>
</dbReference>
<dbReference type="Proteomes" id="UP001054945">
    <property type="component" value="Unassembled WGS sequence"/>
</dbReference>
<evidence type="ECO:0000313" key="3">
    <source>
        <dbReference type="Proteomes" id="UP001054945"/>
    </source>
</evidence>
<sequence length="148" mass="16720">MEIPREGRPLRNRCPFASPTPSYVPERTALRHVMLQRMSHPQDNPYAIERAPGKGEGGIFLPLFLLDSDFRTWAGSPLKLLSTFFVKVLTSAVRCVGVRGQYCCMGPACIRFLFRAMNNLNALCEVSHALCRNENEHGNFVLLVHLNF</sequence>